<evidence type="ECO:0000256" key="6">
    <source>
        <dbReference type="ARBA" id="ARBA00023015"/>
    </source>
</evidence>
<accession>A0ABS2ZM10</accession>
<comment type="subcellular location">
    <subcellularLocation>
        <location evidence="1">Cytoplasm</location>
    </subcellularLocation>
</comment>
<protein>
    <submittedName>
        <fullName evidence="9">Transcriptional repressor</fullName>
    </submittedName>
</protein>
<evidence type="ECO:0000313" key="9">
    <source>
        <dbReference type="EMBL" id="MBN3547624.1"/>
    </source>
</evidence>
<dbReference type="PANTHER" id="PTHR33202">
    <property type="entry name" value="ZINC UPTAKE REGULATION PROTEIN"/>
    <property type="match status" value="1"/>
</dbReference>
<evidence type="ECO:0000256" key="2">
    <source>
        <dbReference type="ARBA" id="ARBA00007957"/>
    </source>
</evidence>
<dbReference type="Gene3D" id="1.10.10.10">
    <property type="entry name" value="Winged helix-like DNA-binding domain superfamily/Winged helix DNA-binding domain"/>
    <property type="match status" value="1"/>
</dbReference>
<dbReference type="InterPro" id="IPR036388">
    <property type="entry name" value="WH-like_DNA-bd_sf"/>
</dbReference>
<keyword evidence="6" id="KW-0805">Transcription regulation</keyword>
<evidence type="ECO:0000256" key="1">
    <source>
        <dbReference type="ARBA" id="ARBA00004496"/>
    </source>
</evidence>
<dbReference type="Proteomes" id="UP001319060">
    <property type="component" value="Unassembled WGS sequence"/>
</dbReference>
<comment type="caution">
    <text evidence="9">The sequence shown here is derived from an EMBL/GenBank/DDBJ whole genome shotgun (WGS) entry which is preliminary data.</text>
</comment>
<dbReference type="CDD" id="cd07153">
    <property type="entry name" value="Fur_like"/>
    <property type="match status" value="1"/>
</dbReference>
<dbReference type="InterPro" id="IPR036390">
    <property type="entry name" value="WH_DNA-bd_sf"/>
</dbReference>
<evidence type="ECO:0000313" key="10">
    <source>
        <dbReference type="Proteomes" id="UP001319060"/>
    </source>
</evidence>
<dbReference type="PANTHER" id="PTHR33202:SF1">
    <property type="entry name" value="FERRIC UPTAKE REGULATION PROTEIN"/>
    <property type="match status" value="1"/>
</dbReference>
<evidence type="ECO:0000256" key="5">
    <source>
        <dbReference type="ARBA" id="ARBA00022833"/>
    </source>
</evidence>
<name>A0ABS2ZM10_9BACL</name>
<dbReference type="Pfam" id="PF01475">
    <property type="entry name" value="FUR"/>
    <property type="match status" value="1"/>
</dbReference>
<reference evidence="9 10" key="1">
    <citation type="submission" date="2021-01" db="EMBL/GenBank/DDBJ databases">
        <title>Genome Sequencing of Type Strains.</title>
        <authorList>
            <person name="Lemaire J.F."/>
            <person name="Inderbitzin P."/>
            <person name="Collins S.B."/>
            <person name="Wespe N."/>
            <person name="Knight-Connoni V."/>
        </authorList>
    </citation>
    <scope>NUCLEOTIDE SEQUENCE [LARGE SCALE GENOMIC DNA]</scope>
    <source>
        <strain evidence="9 10">DSM 14730</strain>
    </source>
</reference>
<proteinExistence type="inferred from homology"/>
<gene>
    <name evidence="9" type="ORF">JYA64_20120</name>
</gene>
<keyword evidence="5" id="KW-0862">Zinc</keyword>
<keyword evidence="10" id="KW-1185">Reference proteome</keyword>
<dbReference type="RefSeq" id="WP_188401844.1">
    <property type="nucleotide sequence ID" value="NZ_BMCE01000001.1"/>
</dbReference>
<dbReference type="InterPro" id="IPR002481">
    <property type="entry name" value="FUR"/>
</dbReference>
<dbReference type="SUPFAM" id="SSF46785">
    <property type="entry name" value="Winged helix' DNA-binding domain"/>
    <property type="match status" value="1"/>
</dbReference>
<evidence type="ECO:0000256" key="3">
    <source>
        <dbReference type="ARBA" id="ARBA00022490"/>
    </source>
</evidence>
<dbReference type="InterPro" id="IPR043135">
    <property type="entry name" value="Fur_C"/>
</dbReference>
<organism evidence="9 10">
    <name type="scientific">Fictibacillus barbaricus</name>
    <dbReference type="NCBI Taxonomy" id="182136"/>
    <lineage>
        <taxon>Bacteria</taxon>
        <taxon>Bacillati</taxon>
        <taxon>Bacillota</taxon>
        <taxon>Bacilli</taxon>
        <taxon>Bacillales</taxon>
        <taxon>Fictibacillaceae</taxon>
        <taxon>Fictibacillus</taxon>
    </lineage>
</organism>
<evidence type="ECO:0000256" key="8">
    <source>
        <dbReference type="ARBA" id="ARBA00023163"/>
    </source>
</evidence>
<keyword evidence="8" id="KW-0804">Transcription</keyword>
<evidence type="ECO:0000256" key="4">
    <source>
        <dbReference type="ARBA" id="ARBA00022491"/>
    </source>
</evidence>
<keyword evidence="4" id="KW-0678">Repressor</keyword>
<keyword evidence="3" id="KW-0963">Cytoplasm</keyword>
<evidence type="ECO:0000256" key="7">
    <source>
        <dbReference type="ARBA" id="ARBA00023125"/>
    </source>
</evidence>
<sequence>MKFSLTIDEALTLLKEKGYKYTEKRKDLLSVFAREKRYLSAKDVQEELKEQYPGLSFDTIYRNLTTFVDLGLLEETEWEGEKKFRFTCSHNEHHHHLICLMCGSTKSILSCPMEALNNELKGFDVTGHKFEIYGYCSECRT</sequence>
<dbReference type="Gene3D" id="3.30.1490.190">
    <property type="match status" value="1"/>
</dbReference>
<dbReference type="EMBL" id="JAFHKS010000044">
    <property type="protein sequence ID" value="MBN3547624.1"/>
    <property type="molecule type" value="Genomic_DNA"/>
</dbReference>
<comment type="similarity">
    <text evidence="2">Belongs to the Fur family.</text>
</comment>
<keyword evidence="7" id="KW-0238">DNA-binding</keyword>